<gene>
    <name evidence="9" type="ORF">CEE36_07725</name>
</gene>
<comment type="similarity">
    <text evidence="7">Belongs to the PINc/VapC protein family.</text>
</comment>
<dbReference type="Proteomes" id="UP000317778">
    <property type="component" value="Unassembled WGS sequence"/>
</dbReference>
<keyword evidence="5" id="KW-0378">Hydrolase</keyword>
<evidence type="ECO:0000313" key="10">
    <source>
        <dbReference type="Proteomes" id="UP000317778"/>
    </source>
</evidence>
<evidence type="ECO:0000256" key="6">
    <source>
        <dbReference type="ARBA" id="ARBA00022842"/>
    </source>
</evidence>
<dbReference type="AlphaFoldDB" id="A0A532V415"/>
<dbReference type="PANTHER" id="PTHR33653">
    <property type="entry name" value="RIBONUCLEASE VAPC2"/>
    <property type="match status" value="1"/>
</dbReference>
<dbReference type="Pfam" id="PF01850">
    <property type="entry name" value="PIN"/>
    <property type="match status" value="1"/>
</dbReference>
<organism evidence="9 10">
    <name type="scientific">candidate division TA06 bacterium B3_TA06</name>
    <dbReference type="NCBI Taxonomy" id="2012487"/>
    <lineage>
        <taxon>Bacteria</taxon>
        <taxon>Bacteria division TA06</taxon>
    </lineage>
</organism>
<name>A0A532V415_UNCT6</name>
<dbReference type="GO" id="GO:0004518">
    <property type="term" value="F:nuclease activity"/>
    <property type="evidence" value="ECO:0007669"/>
    <property type="project" value="UniProtKB-KW"/>
</dbReference>
<evidence type="ECO:0000256" key="1">
    <source>
        <dbReference type="ARBA" id="ARBA00001946"/>
    </source>
</evidence>
<dbReference type="EMBL" id="NJBO01000012">
    <property type="protein sequence ID" value="TKJ41935.1"/>
    <property type="molecule type" value="Genomic_DNA"/>
</dbReference>
<proteinExistence type="inferred from homology"/>
<evidence type="ECO:0000256" key="5">
    <source>
        <dbReference type="ARBA" id="ARBA00022801"/>
    </source>
</evidence>
<comment type="cofactor">
    <cofactor evidence="1">
        <name>Mg(2+)</name>
        <dbReference type="ChEBI" id="CHEBI:18420"/>
    </cofactor>
</comment>
<feature type="domain" description="PIN" evidence="8">
    <location>
        <begin position="4"/>
        <end position="126"/>
    </location>
</feature>
<evidence type="ECO:0000313" key="9">
    <source>
        <dbReference type="EMBL" id="TKJ41935.1"/>
    </source>
</evidence>
<evidence type="ECO:0000256" key="2">
    <source>
        <dbReference type="ARBA" id="ARBA00022649"/>
    </source>
</evidence>
<keyword evidence="6" id="KW-0460">Magnesium</keyword>
<evidence type="ECO:0000256" key="3">
    <source>
        <dbReference type="ARBA" id="ARBA00022722"/>
    </source>
</evidence>
<evidence type="ECO:0000259" key="8">
    <source>
        <dbReference type="Pfam" id="PF01850"/>
    </source>
</evidence>
<dbReference type="GO" id="GO:0016787">
    <property type="term" value="F:hydrolase activity"/>
    <property type="evidence" value="ECO:0007669"/>
    <property type="project" value="UniProtKB-KW"/>
</dbReference>
<sequence>MEHVLIDTNVLSYIFKNDTRSSSYLPYLSSDKLLAVSFQTVAELYLWAEKQSWSNPKINELQNLLQKFIIVLYDNKLAHIWAGIVATRERIGTPISCADAWVASCALRHSATLITHNRKDFENIPKLKVISH</sequence>
<dbReference type="InterPro" id="IPR029060">
    <property type="entry name" value="PIN-like_dom_sf"/>
</dbReference>
<comment type="caution">
    <text evidence="9">The sequence shown here is derived from an EMBL/GenBank/DDBJ whole genome shotgun (WGS) entry which is preliminary data.</text>
</comment>
<dbReference type="Gene3D" id="3.40.50.1010">
    <property type="entry name" value="5'-nuclease"/>
    <property type="match status" value="1"/>
</dbReference>
<dbReference type="PANTHER" id="PTHR33653:SF1">
    <property type="entry name" value="RIBONUCLEASE VAPC2"/>
    <property type="match status" value="1"/>
</dbReference>
<dbReference type="GO" id="GO:0046872">
    <property type="term" value="F:metal ion binding"/>
    <property type="evidence" value="ECO:0007669"/>
    <property type="project" value="UniProtKB-KW"/>
</dbReference>
<keyword evidence="3" id="KW-0540">Nuclease</keyword>
<dbReference type="InterPro" id="IPR002716">
    <property type="entry name" value="PIN_dom"/>
</dbReference>
<dbReference type="SUPFAM" id="SSF88723">
    <property type="entry name" value="PIN domain-like"/>
    <property type="match status" value="1"/>
</dbReference>
<protein>
    <submittedName>
        <fullName evidence="9">Twitching motility protein PilT</fullName>
    </submittedName>
</protein>
<evidence type="ECO:0000256" key="7">
    <source>
        <dbReference type="ARBA" id="ARBA00038093"/>
    </source>
</evidence>
<keyword evidence="4" id="KW-0479">Metal-binding</keyword>
<keyword evidence="2" id="KW-1277">Toxin-antitoxin system</keyword>
<accession>A0A532V415</accession>
<dbReference type="InterPro" id="IPR050556">
    <property type="entry name" value="Type_II_TA_system_RNase"/>
</dbReference>
<evidence type="ECO:0000256" key="4">
    <source>
        <dbReference type="ARBA" id="ARBA00022723"/>
    </source>
</evidence>
<reference evidence="9 10" key="1">
    <citation type="submission" date="2017-06" db="EMBL/GenBank/DDBJ databases">
        <title>Novel microbial phyla capable of carbon fixation and sulfur reduction in deep-sea sediments.</title>
        <authorList>
            <person name="Huang J."/>
            <person name="Baker B."/>
            <person name="Wang Y."/>
        </authorList>
    </citation>
    <scope>NUCLEOTIDE SEQUENCE [LARGE SCALE GENOMIC DNA]</scope>
    <source>
        <strain evidence="9">B3_TA06</strain>
    </source>
</reference>